<organism evidence="3 4">
    <name type="scientific">Labeo rohita</name>
    <name type="common">Indian major carp</name>
    <name type="synonym">Cyprinus rohita</name>
    <dbReference type="NCBI Taxonomy" id="84645"/>
    <lineage>
        <taxon>Eukaryota</taxon>
        <taxon>Metazoa</taxon>
        <taxon>Chordata</taxon>
        <taxon>Craniata</taxon>
        <taxon>Vertebrata</taxon>
        <taxon>Euteleostomi</taxon>
        <taxon>Actinopterygii</taxon>
        <taxon>Neopterygii</taxon>
        <taxon>Teleostei</taxon>
        <taxon>Ostariophysi</taxon>
        <taxon>Cypriniformes</taxon>
        <taxon>Cyprinidae</taxon>
        <taxon>Labeoninae</taxon>
        <taxon>Labeonini</taxon>
        <taxon>Labeo</taxon>
    </lineage>
</organism>
<dbReference type="Gene3D" id="3.30.420.10">
    <property type="entry name" value="Ribonuclease H-like superfamily/Ribonuclease H"/>
    <property type="match status" value="1"/>
</dbReference>
<evidence type="ECO:0000313" key="3">
    <source>
        <dbReference type="EMBL" id="KAI2665255.1"/>
    </source>
</evidence>
<sequence>MQLVLPEKYWTQVLLSLHDDSGHLRVERPAKLLKDRFYWPRMSKHPDSRGFGNVLVVTDHFTHYAQAFTCKDQKALTVAKTLCDKFFIHYGLPSRIHLEQGRDFESGLIKELLKIRI</sequence>
<dbReference type="InterPro" id="IPR001584">
    <property type="entry name" value="Integrase_cat-core"/>
</dbReference>
<dbReference type="PROSITE" id="PS50994">
    <property type="entry name" value="INTEGRASE"/>
    <property type="match status" value="1"/>
</dbReference>
<dbReference type="InterPro" id="IPR041588">
    <property type="entry name" value="Integrase_H2C2"/>
</dbReference>
<evidence type="ECO:0000259" key="2">
    <source>
        <dbReference type="PROSITE" id="PS50994"/>
    </source>
</evidence>
<gene>
    <name evidence="3" type="ORF">H4Q32_021482</name>
</gene>
<evidence type="ECO:0000256" key="1">
    <source>
        <dbReference type="ARBA" id="ARBA00039658"/>
    </source>
</evidence>
<name>A0ABQ8MQY8_LABRO</name>
<dbReference type="InterPro" id="IPR036397">
    <property type="entry name" value="RNaseH_sf"/>
</dbReference>
<evidence type="ECO:0000313" key="4">
    <source>
        <dbReference type="Proteomes" id="UP000830375"/>
    </source>
</evidence>
<accession>A0ABQ8MQY8</accession>
<dbReference type="Pfam" id="PF17921">
    <property type="entry name" value="Integrase_H2C2"/>
    <property type="match status" value="1"/>
</dbReference>
<dbReference type="PANTHER" id="PTHR37984:SF15">
    <property type="entry name" value="INTEGRASE CATALYTIC DOMAIN-CONTAINING PROTEIN"/>
    <property type="match status" value="1"/>
</dbReference>
<keyword evidence="4" id="KW-1185">Reference proteome</keyword>
<dbReference type="Proteomes" id="UP000830375">
    <property type="component" value="Unassembled WGS sequence"/>
</dbReference>
<comment type="caution">
    <text evidence="3">The sequence shown here is derived from an EMBL/GenBank/DDBJ whole genome shotgun (WGS) entry which is preliminary data.</text>
</comment>
<reference evidence="3 4" key="1">
    <citation type="submission" date="2022-01" db="EMBL/GenBank/DDBJ databases">
        <title>A high-quality chromosome-level genome assembly of rohu carp, Labeo rohita.</title>
        <authorList>
            <person name="Arick M.A. II"/>
            <person name="Hsu C.-Y."/>
            <person name="Magbanua Z."/>
            <person name="Pechanova O."/>
            <person name="Grover C."/>
            <person name="Miller E."/>
            <person name="Thrash A."/>
            <person name="Ezzel L."/>
            <person name="Alam S."/>
            <person name="Benzie J."/>
            <person name="Hamilton M."/>
            <person name="Karsi A."/>
            <person name="Lawrence M.L."/>
            <person name="Peterson D.G."/>
        </authorList>
    </citation>
    <scope>NUCLEOTIDE SEQUENCE [LARGE SCALE GENOMIC DNA]</scope>
    <source>
        <strain evidence="4">BAU-BD-2019</strain>
        <tissue evidence="3">Blood</tissue>
    </source>
</reference>
<feature type="domain" description="Integrase catalytic" evidence="2">
    <location>
        <begin position="25"/>
        <end position="117"/>
    </location>
</feature>
<proteinExistence type="predicted"/>
<dbReference type="InterPro" id="IPR050951">
    <property type="entry name" value="Retrovirus_Pol_polyprotein"/>
</dbReference>
<dbReference type="InterPro" id="IPR012337">
    <property type="entry name" value="RNaseH-like_sf"/>
</dbReference>
<dbReference type="SUPFAM" id="SSF53098">
    <property type="entry name" value="Ribonuclease H-like"/>
    <property type="match status" value="1"/>
</dbReference>
<protein>
    <recommendedName>
        <fullName evidence="1">Gypsy retrotransposon integrase-like protein 1</fullName>
    </recommendedName>
</protein>
<dbReference type="PANTHER" id="PTHR37984">
    <property type="entry name" value="PROTEIN CBG26694"/>
    <property type="match status" value="1"/>
</dbReference>
<dbReference type="EMBL" id="JACTAM010000004">
    <property type="protein sequence ID" value="KAI2665255.1"/>
    <property type="molecule type" value="Genomic_DNA"/>
</dbReference>